<feature type="zinc finger region" description="C3H1-type" evidence="4">
    <location>
        <begin position="452"/>
        <end position="472"/>
    </location>
</feature>
<evidence type="ECO:0000256" key="2">
    <source>
        <dbReference type="ARBA" id="ARBA00022884"/>
    </source>
</evidence>
<dbReference type="PROSITE" id="PS50103">
    <property type="entry name" value="ZF_C3H1"/>
    <property type="match status" value="1"/>
</dbReference>
<evidence type="ECO:0000259" key="5">
    <source>
        <dbReference type="PROSITE" id="PS50102"/>
    </source>
</evidence>
<dbReference type="PANTHER" id="PTHR48032">
    <property type="entry name" value="RNA-BINDING PROTEIN MUSASHI HOMOLOG RBP6"/>
    <property type="match status" value="1"/>
</dbReference>
<dbReference type="InterPro" id="IPR000571">
    <property type="entry name" value="Znf_CCCH"/>
</dbReference>
<dbReference type="GO" id="GO:0008270">
    <property type="term" value="F:zinc ion binding"/>
    <property type="evidence" value="ECO:0007669"/>
    <property type="project" value="UniProtKB-KW"/>
</dbReference>
<name>A0A183TEI7_SCHSO</name>
<dbReference type="InterPro" id="IPR012677">
    <property type="entry name" value="Nucleotide-bd_a/b_plait_sf"/>
</dbReference>
<keyword evidence="4" id="KW-0863">Zinc-finger</keyword>
<evidence type="ECO:0000256" key="1">
    <source>
        <dbReference type="ARBA" id="ARBA00022737"/>
    </source>
</evidence>
<protein>
    <submittedName>
        <fullName evidence="7">RNA-binding protein</fullName>
    </submittedName>
</protein>
<organism evidence="7">
    <name type="scientific">Schistocephalus solidus</name>
    <name type="common">Tapeworm</name>
    <dbReference type="NCBI Taxonomy" id="70667"/>
    <lineage>
        <taxon>Eukaryota</taxon>
        <taxon>Metazoa</taxon>
        <taxon>Spiralia</taxon>
        <taxon>Lophotrochozoa</taxon>
        <taxon>Platyhelminthes</taxon>
        <taxon>Cestoda</taxon>
        <taxon>Eucestoda</taxon>
        <taxon>Diphyllobothriidea</taxon>
        <taxon>Diphyllobothriidae</taxon>
        <taxon>Schistocephalus</taxon>
    </lineage>
</organism>
<dbReference type="AlphaFoldDB" id="A0A183TEI7"/>
<dbReference type="Gene3D" id="4.10.1000.40">
    <property type="match status" value="1"/>
</dbReference>
<accession>A0A183TEI7</accession>
<evidence type="ECO:0000256" key="3">
    <source>
        <dbReference type="PROSITE-ProRule" id="PRU00176"/>
    </source>
</evidence>
<dbReference type="WBParaSite" id="SSLN_0001544401-mRNA-1">
    <property type="protein sequence ID" value="SSLN_0001544401-mRNA-1"/>
    <property type="gene ID" value="SSLN_0001544401"/>
</dbReference>
<feature type="domain" description="C3H1-type" evidence="6">
    <location>
        <begin position="452"/>
        <end position="472"/>
    </location>
</feature>
<dbReference type="PROSITE" id="PS50102">
    <property type="entry name" value="RRM"/>
    <property type="match status" value="3"/>
</dbReference>
<evidence type="ECO:0000259" key="6">
    <source>
        <dbReference type="PROSITE" id="PS50103"/>
    </source>
</evidence>
<dbReference type="SUPFAM" id="SSF54928">
    <property type="entry name" value="RNA-binding domain, RBD"/>
    <property type="match status" value="3"/>
</dbReference>
<reference evidence="7" key="1">
    <citation type="submission" date="2016-06" db="UniProtKB">
        <authorList>
            <consortium name="WormBaseParasite"/>
        </authorList>
    </citation>
    <scope>IDENTIFICATION</scope>
</reference>
<dbReference type="GO" id="GO:0006417">
    <property type="term" value="P:regulation of translation"/>
    <property type="evidence" value="ECO:0007669"/>
    <property type="project" value="TreeGrafter"/>
</dbReference>
<feature type="domain" description="RRM" evidence="5">
    <location>
        <begin position="328"/>
        <end position="408"/>
    </location>
</feature>
<keyword evidence="2 3" id="KW-0694">RNA-binding</keyword>
<keyword evidence="4" id="KW-0479">Metal-binding</keyword>
<dbReference type="Pfam" id="PF00076">
    <property type="entry name" value="RRM_1"/>
    <property type="match status" value="3"/>
</dbReference>
<dbReference type="Gene3D" id="3.30.70.330">
    <property type="match status" value="3"/>
</dbReference>
<dbReference type="GO" id="GO:0003729">
    <property type="term" value="F:mRNA binding"/>
    <property type="evidence" value="ECO:0007669"/>
    <property type="project" value="TreeGrafter"/>
</dbReference>
<keyword evidence="1" id="KW-0677">Repeat</keyword>
<dbReference type="SMART" id="SM00360">
    <property type="entry name" value="RRM"/>
    <property type="match status" value="3"/>
</dbReference>
<feature type="domain" description="RRM" evidence="5">
    <location>
        <begin position="198"/>
        <end position="284"/>
    </location>
</feature>
<evidence type="ECO:0000313" key="7">
    <source>
        <dbReference type="WBParaSite" id="SSLN_0001544401-mRNA-1"/>
    </source>
</evidence>
<keyword evidence="4" id="KW-0862">Zinc</keyword>
<dbReference type="PANTHER" id="PTHR48032:SF12">
    <property type="entry name" value="RRM DOMAIN-CONTAINING PROTEIN"/>
    <property type="match status" value="1"/>
</dbReference>
<evidence type="ECO:0000256" key="4">
    <source>
        <dbReference type="PROSITE-ProRule" id="PRU00723"/>
    </source>
</evidence>
<proteinExistence type="predicted"/>
<dbReference type="InterPro" id="IPR035979">
    <property type="entry name" value="RBD_domain_sf"/>
</dbReference>
<feature type="domain" description="RRM" evidence="5">
    <location>
        <begin position="56"/>
        <end position="142"/>
    </location>
</feature>
<dbReference type="InterPro" id="IPR000504">
    <property type="entry name" value="RRM_dom"/>
</dbReference>
<sequence length="523" mass="56872">LYIFYCRNQQNNNAAVIGSVPTGIVQSVPSRKGSTESPAALVAGVASPLADSIESRKIFVGCLNRQVTNDALRTQFSRFGNVTDAIVIRDWKTGVSMGYGYVTFELPSSADAVLAEPKHQVCGSSVDVRRFQKSKRVDLTQSITVPATRTQQNNNTAVIGSVPTGIVQSLPSRKASTESPAALVDGVASPLADSIESRKIFVGGLNRQVTNDALRTQFSRFGNITDAIVIRTRKTGVSMGYGYVTFELPSSADAVLAEPEHQVCGSSVDVRRFQKSKRVDLTQSITVPASSNPSLPINEDYESLHPIPSNPDSPNTPCKMSAADKQITRIYVGHLKPYVTRTQLSNYFCKFGKIEHVFLAKHRDTQGSLGFGFLQFADSSAVQKILNSGPHNIRDSELVIRPSSRRARTVCALGHAFAGRLREVSSSMSRSASPSCQSVVKVTPSVQKINSRCPNWLACIKGDSCPYGHPRRDCNNKRCNRGPQCCFLHPEDKILLENLRNRINLPAVTARAISNDAHPIGAP</sequence>